<dbReference type="EMBL" id="KQ983039">
    <property type="protein sequence ID" value="KYQ47945.1"/>
    <property type="molecule type" value="Genomic_DNA"/>
</dbReference>
<keyword evidence="2" id="KW-1185">Reference proteome</keyword>
<organism evidence="1 2">
    <name type="scientific">Mycetomoellerius zeteki</name>
    <dbReference type="NCBI Taxonomy" id="64791"/>
    <lineage>
        <taxon>Eukaryota</taxon>
        <taxon>Metazoa</taxon>
        <taxon>Ecdysozoa</taxon>
        <taxon>Arthropoda</taxon>
        <taxon>Hexapoda</taxon>
        <taxon>Insecta</taxon>
        <taxon>Pterygota</taxon>
        <taxon>Neoptera</taxon>
        <taxon>Endopterygota</taxon>
        <taxon>Hymenoptera</taxon>
        <taxon>Apocrita</taxon>
        <taxon>Aculeata</taxon>
        <taxon>Formicoidea</taxon>
        <taxon>Formicidae</taxon>
        <taxon>Myrmicinae</taxon>
        <taxon>Mycetomoellerius</taxon>
    </lineage>
</organism>
<evidence type="ECO:0000313" key="2">
    <source>
        <dbReference type="Proteomes" id="UP000075809"/>
    </source>
</evidence>
<evidence type="ECO:0000313" key="1">
    <source>
        <dbReference type="EMBL" id="KYQ47945.1"/>
    </source>
</evidence>
<dbReference type="AlphaFoldDB" id="A0A151WJR7"/>
<reference evidence="1 2" key="1">
    <citation type="submission" date="2015-09" db="EMBL/GenBank/DDBJ databases">
        <title>Trachymyrmex zeteki WGS genome.</title>
        <authorList>
            <person name="Nygaard S."/>
            <person name="Hu H."/>
            <person name="Boomsma J."/>
            <person name="Zhang G."/>
        </authorList>
    </citation>
    <scope>NUCLEOTIDE SEQUENCE [LARGE SCALE GENOMIC DNA]</scope>
    <source>
        <strain evidence="1">Tzet28-1</strain>
        <tissue evidence="1">Whole body</tissue>
    </source>
</reference>
<name>A0A151WJR7_9HYME</name>
<gene>
    <name evidence="1" type="ORF">ALC60_12904</name>
</gene>
<protein>
    <submittedName>
        <fullName evidence="1">Uncharacterized protein</fullName>
    </submittedName>
</protein>
<dbReference type="Proteomes" id="UP000075809">
    <property type="component" value="Unassembled WGS sequence"/>
</dbReference>
<proteinExistence type="predicted"/>
<sequence>MEEIDARPDIIPVAKVTPPLREGSDRSDSRCFSSFPPGPFHRSCYHMDGLREQNNNMQRSRLSNERLVCSVNCLSSGNLIPAACAM</sequence>
<accession>A0A151WJR7</accession>